<gene>
    <name evidence="1" type="ORF">EG339_05700</name>
</gene>
<proteinExistence type="predicted"/>
<dbReference type="AlphaFoldDB" id="A0A3G6TDI7"/>
<protein>
    <submittedName>
        <fullName evidence="1">Uncharacterized protein</fullName>
    </submittedName>
</protein>
<dbReference type="Proteomes" id="UP000271193">
    <property type="component" value="Chromosome"/>
</dbReference>
<accession>A0A3G6TDI7</accession>
<evidence type="ECO:0000313" key="2">
    <source>
        <dbReference type="Proteomes" id="UP000271193"/>
    </source>
</evidence>
<keyword evidence="2" id="KW-1185">Reference proteome</keyword>
<dbReference type="KEGG" id="cben:EG339_05700"/>
<evidence type="ECO:0000313" key="1">
    <source>
        <dbReference type="EMBL" id="AZB24140.1"/>
    </source>
</evidence>
<dbReference type="EMBL" id="CP033932">
    <property type="protein sequence ID" value="AZB24140.1"/>
    <property type="molecule type" value="Genomic_DNA"/>
</dbReference>
<name>A0A3G6TDI7_9FLAO</name>
<organism evidence="1 2">
    <name type="scientific">Chryseobacterium bernardetii</name>
    <dbReference type="NCBI Taxonomy" id="1241978"/>
    <lineage>
        <taxon>Bacteria</taxon>
        <taxon>Pseudomonadati</taxon>
        <taxon>Bacteroidota</taxon>
        <taxon>Flavobacteriia</taxon>
        <taxon>Flavobacteriales</taxon>
        <taxon>Weeksellaceae</taxon>
        <taxon>Chryseobacterium group</taxon>
        <taxon>Chryseobacterium</taxon>
    </lineage>
</organism>
<reference evidence="2" key="1">
    <citation type="submission" date="2018-11" db="EMBL/GenBank/DDBJ databases">
        <title>Proposal to divide the Flavobacteriaceae and reorganize its genera based on Amino Acid Identity values calculated from whole genome sequences.</title>
        <authorList>
            <person name="Nicholson A.C."/>
            <person name="Gulvik C.A."/>
            <person name="Whitney A.M."/>
            <person name="Humrighouse B.W."/>
            <person name="Bell M."/>
            <person name="Holmes B."/>
            <person name="Steigerwalt A.G."/>
            <person name="Villarma A."/>
            <person name="Sheth M."/>
            <person name="Batra D."/>
            <person name="Pryor J."/>
            <person name="Bernardet J.-F."/>
            <person name="Hugo C."/>
            <person name="Kampfer P."/>
            <person name="Newman J."/>
            <person name="McQuiston J.R."/>
        </authorList>
    </citation>
    <scope>NUCLEOTIDE SEQUENCE [LARGE SCALE GENOMIC DNA]</scope>
    <source>
        <strain evidence="2">G0229</strain>
    </source>
</reference>
<sequence length="63" mass="7370">MLTITMLVFIEMEFSSSYKKDNIKLALVQTYIKAKTPGISRCFLLKFNYLFNIKKISQQLKTS</sequence>